<evidence type="ECO:0000313" key="1">
    <source>
        <dbReference type="EMBL" id="MED6210998.1"/>
    </source>
</evidence>
<comment type="caution">
    <text evidence="1">The sequence shown here is derived from an EMBL/GenBank/DDBJ whole genome shotgun (WGS) entry which is preliminary data.</text>
</comment>
<proteinExistence type="predicted"/>
<keyword evidence="2" id="KW-1185">Reference proteome</keyword>
<accession>A0ABU6YQU8</accession>
<organism evidence="1 2">
    <name type="scientific">Stylosanthes scabra</name>
    <dbReference type="NCBI Taxonomy" id="79078"/>
    <lineage>
        <taxon>Eukaryota</taxon>
        <taxon>Viridiplantae</taxon>
        <taxon>Streptophyta</taxon>
        <taxon>Embryophyta</taxon>
        <taxon>Tracheophyta</taxon>
        <taxon>Spermatophyta</taxon>
        <taxon>Magnoliopsida</taxon>
        <taxon>eudicotyledons</taxon>
        <taxon>Gunneridae</taxon>
        <taxon>Pentapetalae</taxon>
        <taxon>rosids</taxon>
        <taxon>fabids</taxon>
        <taxon>Fabales</taxon>
        <taxon>Fabaceae</taxon>
        <taxon>Papilionoideae</taxon>
        <taxon>50 kb inversion clade</taxon>
        <taxon>dalbergioids sensu lato</taxon>
        <taxon>Dalbergieae</taxon>
        <taxon>Pterocarpus clade</taxon>
        <taxon>Stylosanthes</taxon>
    </lineage>
</organism>
<dbReference type="EMBL" id="JASCZI010242418">
    <property type="protein sequence ID" value="MED6210998.1"/>
    <property type="molecule type" value="Genomic_DNA"/>
</dbReference>
<sequence length="175" mass="19529">MTPRRLEFLQEFKSSAVLNGELGMSIYNAFASEDDDEATAMILEKGAWALVVKVWEGGRVTVGRPGAQNWRLGVVDEKKKGVPGLKPVVHYRLLYIDAKPRMLAFKCSWKHLIWSYVTRVIPFLVQRGHAGKLTKTHGRLGIKVERLGAHFFASRAQNQRLGIQGWCLGVGVGGK</sequence>
<reference evidence="1 2" key="1">
    <citation type="journal article" date="2023" name="Plants (Basel)">
        <title>Bridging the Gap: Combining Genomics and Transcriptomics Approaches to Understand Stylosanthes scabra, an Orphan Legume from the Brazilian Caatinga.</title>
        <authorList>
            <person name="Ferreira-Neto J.R.C."/>
            <person name="da Silva M.D."/>
            <person name="Binneck E."/>
            <person name="de Melo N.F."/>
            <person name="da Silva R.H."/>
            <person name="de Melo A.L.T.M."/>
            <person name="Pandolfi V."/>
            <person name="Bustamante F.O."/>
            <person name="Brasileiro-Vidal A.C."/>
            <person name="Benko-Iseppon A.M."/>
        </authorList>
    </citation>
    <scope>NUCLEOTIDE SEQUENCE [LARGE SCALE GENOMIC DNA]</scope>
    <source>
        <tissue evidence="1">Leaves</tissue>
    </source>
</reference>
<gene>
    <name evidence="1" type="ORF">PIB30_069443</name>
</gene>
<evidence type="ECO:0000313" key="2">
    <source>
        <dbReference type="Proteomes" id="UP001341840"/>
    </source>
</evidence>
<protein>
    <submittedName>
        <fullName evidence="1">Uncharacterized protein</fullName>
    </submittedName>
</protein>
<name>A0ABU6YQU8_9FABA</name>
<dbReference type="Proteomes" id="UP001341840">
    <property type="component" value="Unassembled WGS sequence"/>
</dbReference>